<evidence type="ECO:0000256" key="10">
    <source>
        <dbReference type="ARBA" id="ARBA00047928"/>
    </source>
</evidence>
<dbReference type="GO" id="GO:0030599">
    <property type="term" value="F:pectinesterase activity"/>
    <property type="evidence" value="ECO:0007669"/>
    <property type="project" value="UniProtKB-UniRule"/>
</dbReference>
<evidence type="ECO:0000256" key="7">
    <source>
        <dbReference type="ARBA" id="ARBA00022729"/>
    </source>
</evidence>
<dbReference type="OrthoDB" id="2019149at2759"/>
<dbReference type="GO" id="GO:0042545">
    <property type="term" value="P:cell wall modification"/>
    <property type="evidence" value="ECO:0007669"/>
    <property type="project" value="UniProtKB-UniRule"/>
</dbReference>
<dbReference type="InterPro" id="IPR012334">
    <property type="entry name" value="Pectin_lyas_fold"/>
</dbReference>
<feature type="chain" id="PRO_5039758879" description="Pectinesterase" evidence="12">
    <location>
        <begin position="22"/>
        <end position="402"/>
    </location>
</feature>
<sequence>MGDQLVVAYYVFLTLLQLVLALQLVSADADAACHRSQLRHAGHGHHNATVRRREDIQADYLCWVARVGDRLVRKGASTSQSMSSSSEWAGAQKNAHQVGLYGTLDAVTRIITVNKKGSGHFKSVQAAINSVPSGNIERVVIQIEAGVYEEKVKIPKKKPYITFQGAAAGETVITWHDNARSAGSTFKSASVSVMSDGFIAKDITFSNTAPYPHPGSTDMQAVAFQISGDRAAFYNCRFLGTQDTLYDHKGRHYFRNCYIQGSVDFIFGGGLSLYQNCELRAIAKAYGSFTAQKRKSKGEDSGFSFVQCKLTGSGVLYLGRAWGPYSRVVFVSSYIDAQIKPDGWYNWGDYTRERTVFYGEYQCRGPGANMKGRVVWSHQLSAAQAAPFMSLGFVDGEQWIAQ</sequence>
<comment type="catalytic activity">
    <reaction evidence="10 12">
        <text>[(1-&gt;4)-alpha-D-galacturonosyl methyl ester](n) + n H2O = [(1-&gt;4)-alpha-D-galacturonosyl](n) + n methanol + n H(+)</text>
        <dbReference type="Rhea" id="RHEA:22380"/>
        <dbReference type="Rhea" id="RHEA-COMP:14570"/>
        <dbReference type="Rhea" id="RHEA-COMP:14573"/>
        <dbReference type="ChEBI" id="CHEBI:15377"/>
        <dbReference type="ChEBI" id="CHEBI:15378"/>
        <dbReference type="ChEBI" id="CHEBI:17790"/>
        <dbReference type="ChEBI" id="CHEBI:140522"/>
        <dbReference type="ChEBI" id="CHEBI:140523"/>
        <dbReference type="EC" id="3.1.1.11"/>
    </reaction>
</comment>
<evidence type="ECO:0000256" key="6">
    <source>
        <dbReference type="ARBA" id="ARBA00022525"/>
    </source>
</evidence>
<evidence type="ECO:0000256" key="11">
    <source>
        <dbReference type="PROSITE-ProRule" id="PRU10040"/>
    </source>
</evidence>
<dbReference type="InterPro" id="IPR033131">
    <property type="entry name" value="Pectinesterase_Asp_AS"/>
</dbReference>
<gene>
    <name evidence="14" type="ORF">GOP47_0012125</name>
</gene>
<evidence type="ECO:0000256" key="4">
    <source>
        <dbReference type="ARBA" id="ARBA00008891"/>
    </source>
</evidence>
<dbReference type="GO" id="GO:0005576">
    <property type="term" value="C:extracellular region"/>
    <property type="evidence" value="ECO:0007669"/>
    <property type="project" value="UniProtKB-SubCell"/>
</dbReference>
<evidence type="ECO:0000256" key="12">
    <source>
        <dbReference type="RuleBase" id="RU000589"/>
    </source>
</evidence>
<dbReference type="PROSITE" id="PS00503">
    <property type="entry name" value="PECTINESTERASE_2"/>
    <property type="match status" value="1"/>
</dbReference>
<keyword evidence="15" id="KW-1185">Reference proteome</keyword>
<evidence type="ECO:0000256" key="3">
    <source>
        <dbReference type="ARBA" id="ARBA00005184"/>
    </source>
</evidence>
<dbReference type="Pfam" id="PF01095">
    <property type="entry name" value="Pectinesterase"/>
    <property type="match status" value="1"/>
</dbReference>
<evidence type="ECO:0000313" key="14">
    <source>
        <dbReference type="EMBL" id="KAI5072019.1"/>
    </source>
</evidence>
<accession>A0A9D4UQ46</accession>
<dbReference type="EMBL" id="JABFUD020000012">
    <property type="protein sequence ID" value="KAI5072019.1"/>
    <property type="molecule type" value="Genomic_DNA"/>
</dbReference>
<keyword evidence="9 12" id="KW-0063">Aspartyl esterase</keyword>
<keyword evidence="6" id="KW-0964">Secreted</keyword>
<feature type="domain" description="Pectinesterase catalytic" evidence="13">
    <location>
        <begin position="111"/>
        <end position="396"/>
    </location>
</feature>
<dbReference type="Gene3D" id="2.160.20.10">
    <property type="entry name" value="Single-stranded right-handed beta-helix, Pectin lyase-like"/>
    <property type="match status" value="1"/>
</dbReference>
<evidence type="ECO:0000256" key="2">
    <source>
        <dbReference type="ARBA" id="ARBA00004613"/>
    </source>
</evidence>
<dbReference type="InterPro" id="IPR000070">
    <property type="entry name" value="Pectinesterase_cat"/>
</dbReference>
<organism evidence="14 15">
    <name type="scientific">Adiantum capillus-veneris</name>
    <name type="common">Maidenhair fern</name>
    <dbReference type="NCBI Taxonomy" id="13818"/>
    <lineage>
        <taxon>Eukaryota</taxon>
        <taxon>Viridiplantae</taxon>
        <taxon>Streptophyta</taxon>
        <taxon>Embryophyta</taxon>
        <taxon>Tracheophyta</taxon>
        <taxon>Polypodiopsida</taxon>
        <taxon>Polypodiidae</taxon>
        <taxon>Polypodiales</taxon>
        <taxon>Pteridineae</taxon>
        <taxon>Pteridaceae</taxon>
        <taxon>Vittarioideae</taxon>
        <taxon>Adiantum</taxon>
    </lineage>
</organism>
<reference evidence="14" key="1">
    <citation type="submission" date="2021-01" db="EMBL/GenBank/DDBJ databases">
        <title>Adiantum capillus-veneris genome.</title>
        <authorList>
            <person name="Fang Y."/>
            <person name="Liao Q."/>
        </authorList>
    </citation>
    <scope>NUCLEOTIDE SEQUENCE</scope>
    <source>
        <strain evidence="14">H3</strain>
        <tissue evidence="14">Leaf</tissue>
    </source>
</reference>
<comment type="pathway">
    <text evidence="3 12">Glycan metabolism; pectin degradation; 2-dehydro-3-deoxy-D-gluconate from pectin: step 1/5.</text>
</comment>
<dbReference type="EC" id="3.1.1.11" evidence="5 12"/>
<dbReference type="PANTHER" id="PTHR31321:SF57">
    <property type="entry name" value="PECTINESTERASE 53-RELATED"/>
    <property type="match status" value="1"/>
</dbReference>
<comment type="caution">
    <text evidence="14">The sequence shown here is derived from an EMBL/GenBank/DDBJ whole genome shotgun (WGS) entry which is preliminary data.</text>
</comment>
<feature type="active site" evidence="11">
    <location>
        <position position="264"/>
    </location>
</feature>
<comment type="similarity">
    <text evidence="4">Belongs to the pectinesterase family.</text>
</comment>
<keyword evidence="8 12" id="KW-0378">Hydrolase</keyword>
<evidence type="ECO:0000256" key="9">
    <source>
        <dbReference type="ARBA" id="ARBA00023085"/>
    </source>
</evidence>
<evidence type="ECO:0000313" key="15">
    <source>
        <dbReference type="Proteomes" id="UP000886520"/>
    </source>
</evidence>
<feature type="signal peptide" evidence="12">
    <location>
        <begin position="1"/>
        <end position="21"/>
    </location>
</feature>
<dbReference type="SUPFAM" id="SSF51126">
    <property type="entry name" value="Pectin lyase-like"/>
    <property type="match status" value="1"/>
</dbReference>
<name>A0A9D4UQ46_ADICA</name>
<dbReference type="AlphaFoldDB" id="A0A9D4UQ46"/>
<evidence type="ECO:0000256" key="5">
    <source>
        <dbReference type="ARBA" id="ARBA00013229"/>
    </source>
</evidence>
<dbReference type="FunFam" id="2.160.20.10:FF:000008">
    <property type="entry name" value="Pectinesterase"/>
    <property type="match status" value="1"/>
</dbReference>
<protein>
    <recommendedName>
        <fullName evidence="5 12">Pectinesterase</fullName>
        <ecNumber evidence="5 12">3.1.1.11</ecNumber>
    </recommendedName>
</protein>
<keyword evidence="7 12" id="KW-0732">Signal</keyword>
<evidence type="ECO:0000259" key="13">
    <source>
        <dbReference type="Pfam" id="PF01095"/>
    </source>
</evidence>
<dbReference type="InterPro" id="IPR011050">
    <property type="entry name" value="Pectin_lyase_fold/virulence"/>
</dbReference>
<proteinExistence type="inferred from homology"/>
<dbReference type="PANTHER" id="PTHR31321">
    <property type="entry name" value="ACYL-COA THIOESTER HYDROLASE YBHC-RELATED"/>
    <property type="match status" value="1"/>
</dbReference>
<comment type="subcellular location">
    <subcellularLocation>
        <location evidence="1">Cell envelope</location>
    </subcellularLocation>
    <subcellularLocation>
        <location evidence="2">Secreted</location>
    </subcellularLocation>
</comment>
<dbReference type="Proteomes" id="UP000886520">
    <property type="component" value="Chromosome 12"/>
</dbReference>
<evidence type="ECO:0000256" key="1">
    <source>
        <dbReference type="ARBA" id="ARBA00004196"/>
    </source>
</evidence>
<evidence type="ECO:0000256" key="8">
    <source>
        <dbReference type="ARBA" id="ARBA00022801"/>
    </source>
</evidence>
<dbReference type="GO" id="GO:0045490">
    <property type="term" value="P:pectin catabolic process"/>
    <property type="evidence" value="ECO:0007669"/>
    <property type="project" value="UniProtKB-UniRule"/>
</dbReference>